<evidence type="ECO:0000259" key="13">
    <source>
        <dbReference type="PROSITE" id="PS50011"/>
    </source>
</evidence>
<keyword evidence="3" id="KW-0808">Transferase</keyword>
<evidence type="ECO:0000256" key="3">
    <source>
        <dbReference type="ARBA" id="ARBA00022679"/>
    </source>
</evidence>
<feature type="region of interest" description="Disordered" evidence="11">
    <location>
        <begin position="1599"/>
        <end position="1629"/>
    </location>
</feature>
<dbReference type="PROSITE" id="PS50011">
    <property type="entry name" value="PROTEIN_KINASE_DOM"/>
    <property type="match status" value="1"/>
</dbReference>
<feature type="region of interest" description="Disordered" evidence="11">
    <location>
        <begin position="152"/>
        <end position="208"/>
    </location>
</feature>
<dbReference type="OMA" id="PNDKHLC"/>
<evidence type="ECO:0000256" key="5">
    <source>
        <dbReference type="ARBA" id="ARBA00022777"/>
    </source>
</evidence>
<keyword evidence="12" id="KW-0472">Membrane</keyword>
<dbReference type="RefSeq" id="XP_012334120.1">
    <property type="nucleotide sequence ID" value="XM_012478697.1"/>
</dbReference>
<feature type="region of interest" description="Disordered" evidence="11">
    <location>
        <begin position="802"/>
        <end position="824"/>
    </location>
</feature>
<keyword evidence="4" id="KW-0547">Nucleotide-binding</keyword>
<feature type="transmembrane region" description="Helical" evidence="12">
    <location>
        <begin position="23"/>
        <end position="40"/>
    </location>
</feature>
<feature type="region of interest" description="Disordered" evidence="11">
    <location>
        <begin position="1169"/>
        <end position="1193"/>
    </location>
</feature>
<dbReference type="OrthoDB" id="387604at2759"/>
<feature type="region of interest" description="Disordered" evidence="11">
    <location>
        <begin position="372"/>
        <end position="433"/>
    </location>
</feature>
<proteinExistence type="inferred from homology"/>
<evidence type="ECO:0000256" key="2">
    <source>
        <dbReference type="ARBA" id="ARBA00022527"/>
    </source>
</evidence>
<feature type="compositionally biased region" description="Basic residues" evidence="11">
    <location>
        <begin position="1610"/>
        <end position="1624"/>
    </location>
</feature>
<dbReference type="PANTHER" id="PTHR11042:SF160">
    <property type="entry name" value="EUKARYOTIC TRANSLATION INITIATION FACTOR 2-ALPHA KINASE 1"/>
    <property type="match status" value="1"/>
</dbReference>
<evidence type="ECO:0000256" key="10">
    <source>
        <dbReference type="ARBA" id="ARBA00048977"/>
    </source>
</evidence>
<keyword evidence="7" id="KW-0652">Protein synthesis inhibitor</keyword>
<dbReference type="GO" id="GO:0005737">
    <property type="term" value="C:cytoplasm"/>
    <property type="evidence" value="ECO:0007669"/>
    <property type="project" value="TreeGrafter"/>
</dbReference>
<evidence type="ECO:0000256" key="7">
    <source>
        <dbReference type="ARBA" id="ARBA00023193"/>
    </source>
</evidence>
<feature type="compositionally biased region" description="Basic and acidic residues" evidence="11">
    <location>
        <begin position="2596"/>
        <end position="2614"/>
    </location>
</feature>
<dbReference type="InterPro" id="IPR008271">
    <property type="entry name" value="Ser/Thr_kinase_AS"/>
</dbReference>
<evidence type="ECO:0000256" key="8">
    <source>
        <dbReference type="ARBA" id="ARBA00037982"/>
    </source>
</evidence>
<comment type="catalytic activity">
    <reaction evidence="10">
        <text>L-seryl-[protein] + ATP = O-phospho-L-seryl-[protein] + ADP + H(+)</text>
        <dbReference type="Rhea" id="RHEA:17989"/>
        <dbReference type="Rhea" id="RHEA-COMP:9863"/>
        <dbReference type="Rhea" id="RHEA-COMP:11604"/>
        <dbReference type="ChEBI" id="CHEBI:15378"/>
        <dbReference type="ChEBI" id="CHEBI:29999"/>
        <dbReference type="ChEBI" id="CHEBI:30616"/>
        <dbReference type="ChEBI" id="CHEBI:83421"/>
        <dbReference type="ChEBI" id="CHEBI:456216"/>
        <dbReference type="EC" id="2.7.11.1"/>
    </reaction>
    <physiologicalReaction direction="left-to-right" evidence="10">
        <dbReference type="Rhea" id="RHEA:17990"/>
    </physiologicalReaction>
</comment>
<evidence type="ECO:0000256" key="12">
    <source>
        <dbReference type="SAM" id="Phobius"/>
    </source>
</evidence>
<dbReference type="InterPro" id="IPR011009">
    <property type="entry name" value="Kinase-like_dom_sf"/>
</dbReference>
<keyword evidence="6" id="KW-0067">ATP-binding</keyword>
<evidence type="ECO:0000313" key="15">
    <source>
        <dbReference type="Proteomes" id="UP000054561"/>
    </source>
</evidence>
<dbReference type="Proteomes" id="UP000054561">
    <property type="component" value="Unassembled WGS sequence"/>
</dbReference>
<protein>
    <recommendedName>
        <fullName evidence="1">non-specific serine/threonine protein kinase</fullName>
        <ecNumber evidence="1">2.7.11.1</ecNumber>
    </recommendedName>
</protein>
<dbReference type="VEuPathDB" id="PlasmoDB:AK88_01059"/>
<organism evidence="14 15">
    <name type="scientific">Plasmodium fragile</name>
    <dbReference type="NCBI Taxonomy" id="5857"/>
    <lineage>
        <taxon>Eukaryota</taxon>
        <taxon>Sar</taxon>
        <taxon>Alveolata</taxon>
        <taxon>Apicomplexa</taxon>
        <taxon>Aconoidasida</taxon>
        <taxon>Haemosporida</taxon>
        <taxon>Plasmodiidae</taxon>
        <taxon>Plasmodium</taxon>
        <taxon>Plasmodium (Plasmodium)</taxon>
    </lineage>
</organism>
<keyword evidence="15" id="KW-1185">Reference proteome</keyword>
<name>A0A0D9QTS8_PLAFR</name>
<dbReference type="EMBL" id="KQ001653">
    <property type="protein sequence ID" value="KJP89181.1"/>
    <property type="molecule type" value="Genomic_DNA"/>
</dbReference>
<dbReference type="InterPro" id="IPR000719">
    <property type="entry name" value="Prot_kinase_dom"/>
</dbReference>
<accession>A0A0D9QTS8</accession>
<feature type="compositionally biased region" description="Polar residues" evidence="11">
    <location>
        <begin position="2958"/>
        <end position="2970"/>
    </location>
</feature>
<feature type="compositionally biased region" description="Basic residues" evidence="11">
    <location>
        <begin position="809"/>
        <end position="822"/>
    </location>
</feature>
<feature type="region of interest" description="Disordered" evidence="11">
    <location>
        <begin position="1377"/>
        <end position="1397"/>
    </location>
</feature>
<feature type="compositionally biased region" description="Polar residues" evidence="11">
    <location>
        <begin position="376"/>
        <end position="390"/>
    </location>
</feature>
<dbReference type="GO" id="GO:0005524">
    <property type="term" value="F:ATP binding"/>
    <property type="evidence" value="ECO:0007669"/>
    <property type="project" value="UniProtKB-KW"/>
</dbReference>
<evidence type="ECO:0000256" key="4">
    <source>
        <dbReference type="ARBA" id="ARBA00022741"/>
    </source>
</evidence>
<dbReference type="PANTHER" id="PTHR11042">
    <property type="entry name" value="EUKARYOTIC TRANSLATION INITIATION FACTOR 2-ALPHA KINASE EIF2-ALPHA KINASE -RELATED"/>
    <property type="match status" value="1"/>
</dbReference>
<keyword evidence="2" id="KW-0723">Serine/threonine-protein kinase</keyword>
<keyword evidence="12" id="KW-1133">Transmembrane helix</keyword>
<dbReference type="SMART" id="SM00220">
    <property type="entry name" value="S_TKc"/>
    <property type="match status" value="1"/>
</dbReference>
<dbReference type="InterPro" id="IPR050339">
    <property type="entry name" value="CC_SR_Kinase"/>
</dbReference>
<comment type="catalytic activity">
    <reaction evidence="9">
        <text>L-threonyl-[protein] + ATP = O-phospho-L-threonyl-[protein] + ADP + H(+)</text>
        <dbReference type="Rhea" id="RHEA:46608"/>
        <dbReference type="Rhea" id="RHEA-COMP:11060"/>
        <dbReference type="Rhea" id="RHEA-COMP:11605"/>
        <dbReference type="ChEBI" id="CHEBI:15378"/>
        <dbReference type="ChEBI" id="CHEBI:30013"/>
        <dbReference type="ChEBI" id="CHEBI:30616"/>
        <dbReference type="ChEBI" id="CHEBI:61977"/>
        <dbReference type="ChEBI" id="CHEBI:456216"/>
        <dbReference type="EC" id="2.7.11.1"/>
    </reaction>
    <physiologicalReaction direction="left-to-right" evidence="9">
        <dbReference type="Rhea" id="RHEA:46609"/>
    </physiologicalReaction>
</comment>
<keyword evidence="5 14" id="KW-0418">Kinase</keyword>
<dbReference type="Pfam" id="PF00069">
    <property type="entry name" value="Pkinase"/>
    <property type="match status" value="2"/>
</dbReference>
<feature type="compositionally biased region" description="Low complexity" evidence="11">
    <location>
        <begin position="1377"/>
        <end position="1387"/>
    </location>
</feature>
<dbReference type="Gene3D" id="1.10.510.10">
    <property type="entry name" value="Transferase(Phosphotransferase) domain 1"/>
    <property type="match status" value="2"/>
</dbReference>
<dbReference type="EC" id="2.7.11.1" evidence="1"/>
<feature type="region of interest" description="Disordered" evidence="11">
    <location>
        <begin position="2596"/>
        <end position="2622"/>
    </location>
</feature>
<evidence type="ECO:0000256" key="6">
    <source>
        <dbReference type="ARBA" id="ARBA00022840"/>
    </source>
</evidence>
<gene>
    <name evidence="14" type="ORF">AK88_01059</name>
</gene>
<sequence length="3112" mass="358282">MDSRKEIRKEELNDINKKLKDKFIFLYLIAVGGFSCVYKIRKRANGQSLGERQPEEEEGDKFYALKNVKFSANPFNYEKKIKLNLREVECLNKLKDHPNIVGIRECWLEVKERLSGSARSRGGVATSLSGRGRGPHDGGMAAGCHVWETRSGRKVATPQGEAKTAAHPRDTNGVHPPLLSTPCAPPKSSKERDQHSNYSNSDKVKGSTIPHMNLFKKKKKKNFVFKMDGRTSPILPEQTAKKKKKKKSKSAHMTRDSFNMYYDALYAFKGNNKEGDKDRHLLSNTRSILQPCTTTYLHNGNSDHEGNVVHGSPFRDNLFLGCKNYSHKREVNNGDVLHMRHMGALRLASLSNALALCHPRICKKGQASKYAHGNKYRSSSPHVDTPSSAQHQREQIRDIGGSASTSKGRTPGARIGYHHHLSGNHRSGSIPNCSKRVHQDKFIQFRHSDTYFVHELKNIINDNTTKKRKWPSHRIDLCYNDYYFNSLFHYHKGETVVTKRQFINIIFCTGHACKRGDTVLTLMKGISNSPRRKKKTRCIQNAMGEEKNDMTPECLMNINNRLLAGRNRSMILRSAPCCGDRHAHRRHHEAGETVHEVNHPWEEREERVGANPLEGRKNSKLNLPPRGCLSMRAYSQECPSWEDVSPRRGSGVKVMDDSKDNELHVKGQEGEEGKTPHTTERMERRTDNHFIKKFQHKRHNFCATLCGRRERSSAKGGHSSWLEGDINCAQKFHFREELRVEERTLRELSSQQDLPRSSGESNYLNYYAFVFIIMSGPGVKEQIVLQKSDTRKNHLLLQREEDFTERRTSQSKHNHSAKLKGSMRKEKEEKKKVHICYSFTYCRWLKVFIFCNKQMRRKGFNRRTMKDVIQKIYKRISITTYLLGIRMEDNVYGNSHLLDLCISHSVRKWTGSESIPFARSTRHSCYYHGGSTKNNYFMRKKEFFYYLFSCLLEVRDNWYFARMCDYYKYINVVNALRLKMCRFGIYVDLLMTCTLKFFRGFYTFNRAFKKYFLRRGRWGSAMGYGDGRRDEQDDDSSAQRWGSIAFVLSCIKCYKIFNAKLYTLLLLQVKRVQAELVTLLTLVDNKYLNRINHHAYSHFRSLFKNNLYYFMRDENFLTNKKGLVYLCRRFYNRNGNRALVQEVKNFFNLTIHVCNYAEMLRIVNGGSLQGGQMRPPPHSPHFAKSPRTNRGQRKTPVGYITNMYIPHKASAKGGRWAEEEGKNNVGDYVANHHEQNACKNKLEKENHKIFITNVVNFLMCTSLMRKMSCDEKSLFTNGNEKEEELIEGCFLHNFTNYFIYLLYYVTRVKCMSIYKVHVSSSLLRVINVDVVRHTRMDISFRITFVNTAMFRYNSMVSFRQFLQEGAQLGMCGCVRQGGSSSDSRGSGEMNKRNKEAEGSTHFNNISFKATNLLHVYRYNALVESLNTSSSMAILFLEHHPLVFKQHVRLVRGGEKHTCGKATKGKSTNVHTASRITHGKRTNSSVHKRVHTLQGDSPTNRRVIKINGPFKNNKWDKKFLLRQKQKRMEETHFVSSIMAMPLSRLMQLTVGKVTLKHGNSYVVLIIVKSTNRTFEPSQLTQMKRFSLSWFSAYGAHRGRSRVKERTTHAGRVPRKRRQRTARKKKADTAHIAQRGQCALAHRARQGHQQKMRKQVLFVKCLLTQINARRWHCTCGGGIDRGGRGDWMHRPSVHIEQRKKREFQKRSEANLKKRKNEKTREENFRNFLDSIEYSSDSGEFKIVFQSSSNGDEEEVGTGIGENVKGGRVARRLGTRQTNRFTQPRRRMGKVHSRRKEIKGWTRKKNKSLVYIGGRRSERSGRGDMIAPLSPSAILHNERHNKRFFSLVTHGQVCTSMERVPLSSCSPLEESFKWKGFNGSFVQEDNTPHMIKRNTYVGENNLSSRPHFCHHWGDLPTSCIFKHAEGKTPCKLHNMHFSPESPYFELTSKCFNSEGNIILFPSQELAPMSTQLLFFLHLQRLLALTMRYRVRPYGGDRWGRQVSSDEKNANGQILHRMDNCLTCIDEDVVKNYLNSSGENVYNGEMIQSDIFRKTCISCVERRRGNDYCDLIEETNCCAKRDSTRRNRMMRAGWRNEGKCKEVIRKPHITLQDRTHLLFRNKRNVLKNLKKKNIIKKICQIKTSYRVMCGLGYVQREEGGEWEAGSYKKGRTKGNDKVDTFLMRRGTRKGKNMAPLQGRMHEELHKGMTRCYGEGVLPTKEEKLPMGILFQKTLTLGSYVAQSEGGISDRTQEPAEMDVAAELRDAEGAKAHYDGYSTIYRMAERKEEASLGKGGTRGKRGQRNQGGVRATRPVEDPSVCPGRGNLLRSLINEWAAYPRGGKLYQLDNSSGRCFMKSRRVTSCPALLPPSGVNTYRRDDLKKEVVIHVSPCRNVFITSECMKRGTKEDSKEKSVVVLNSMGKGRMSHSNIVGPDPKICYPRHCIHNYTRNGHDRCRTYNETRSLSRKNPSLVLKSKLATKKQHFLKKHICKKERRRIVDMVKRSSCAHAPSEEKSHRKNKIYSKENFPFGTAKKVAKGSSEWRPLQRELKCITGVEGGGGLEADERVVTPYPRSHNDVRDHGIGEEGMKESVMNMKQTIETETRERDTRERDTRERDAHRKKTHGHGVATLKMNKNKRRKKEGQRNEMYRLNLYIRMEYCDNTLENYISGRTYVNYKRNKEIIHMIILGLHYMHKNNIIHRDLKPSNIFICDNDVVKIGDFGLASYNDVSRQQKWFIRLEHPWVECIRKERTDEMRHSKGNRDTCHVNTFTKETDISLHNLQSEYHMDELHVKSGSLGQAQRSGEDHFTCTKLEEAANTAQGKKTNLWFCHLAGGGEKGTEYGSYVNNSCHDKGVNANDGDVFPIKKHFPLEGRHNHQCHSSAVDSMYITNGRKESNFNISCAAAVGGDSDDGGYAHEGITLTDLVKKIIPMLLQGDRRGQPVGVTHRLASHEVEMCKDGSPPQSSHTTAANQQRNKKKKKLKLKSYNHQEEKWHEAAGNIANSTHASSYHTLGIGTKMYSAPEQLVGKRYNKAVDMFSLGLIIVDLFTRTETNMERTVILCNARQRILPDSLIKKHPSVANLCKNLLSLNYESRFTSEDLYNKIISAGNVFTFTK</sequence>
<comment type="similarity">
    <text evidence="8">Belongs to the protein kinase superfamily. Ser/Thr protein kinase family. GCN2 subfamily.</text>
</comment>
<evidence type="ECO:0000313" key="14">
    <source>
        <dbReference type="EMBL" id="KJP89181.1"/>
    </source>
</evidence>
<dbReference type="GO" id="GO:0005634">
    <property type="term" value="C:nucleus"/>
    <property type="evidence" value="ECO:0007669"/>
    <property type="project" value="TreeGrafter"/>
</dbReference>
<keyword evidence="12" id="KW-0812">Transmembrane</keyword>
<evidence type="ECO:0000256" key="9">
    <source>
        <dbReference type="ARBA" id="ARBA00048659"/>
    </source>
</evidence>
<feature type="domain" description="Protein kinase" evidence="13">
    <location>
        <begin position="2571"/>
        <end position="3109"/>
    </location>
</feature>
<dbReference type="GO" id="GO:0017148">
    <property type="term" value="P:negative regulation of translation"/>
    <property type="evidence" value="ECO:0007669"/>
    <property type="project" value="UniProtKB-KW"/>
</dbReference>
<evidence type="ECO:0000256" key="11">
    <source>
        <dbReference type="SAM" id="MobiDB-lite"/>
    </source>
</evidence>
<evidence type="ECO:0000256" key="1">
    <source>
        <dbReference type="ARBA" id="ARBA00012513"/>
    </source>
</evidence>
<dbReference type="PROSITE" id="PS00108">
    <property type="entry name" value="PROTEIN_KINASE_ST"/>
    <property type="match status" value="1"/>
</dbReference>
<feature type="region of interest" description="Disordered" evidence="11">
    <location>
        <begin position="2284"/>
        <end position="2313"/>
    </location>
</feature>
<feature type="region of interest" description="Disordered" evidence="11">
    <location>
        <begin position="2952"/>
        <end position="2978"/>
    </location>
</feature>
<dbReference type="GeneID" id="24266373"/>
<dbReference type="GO" id="GO:0004694">
    <property type="term" value="F:eukaryotic translation initiation factor 2alpha kinase activity"/>
    <property type="evidence" value="ECO:0007669"/>
    <property type="project" value="TreeGrafter"/>
</dbReference>
<dbReference type="Gene3D" id="3.30.200.20">
    <property type="entry name" value="Phosphorylase Kinase, domain 1"/>
    <property type="match status" value="1"/>
</dbReference>
<dbReference type="SUPFAM" id="SSF56112">
    <property type="entry name" value="Protein kinase-like (PK-like)"/>
    <property type="match status" value="2"/>
</dbReference>
<reference evidence="14 15" key="1">
    <citation type="submission" date="2014-03" db="EMBL/GenBank/DDBJ databases">
        <title>The Genome Sequence of Plasmodium fragile nilgiri.</title>
        <authorList>
            <consortium name="The Broad Institute Genomics Platform"/>
            <consortium name="The Broad Institute Genome Sequencing Center for Infectious Disease"/>
            <person name="Neafsey D."/>
            <person name="Duraisingh M."/>
            <person name="Young S.K."/>
            <person name="Zeng Q."/>
            <person name="Gargeya S."/>
            <person name="Abouelleil A."/>
            <person name="Alvarado L."/>
            <person name="Chapman S.B."/>
            <person name="Gainer-Dewar J."/>
            <person name="Goldberg J."/>
            <person name="Griggs A."/>
            <person name="Gujja S."/>
            <person name="Hansen M."/>
            <person name="Howarth C."/>
            <person name="Imamovic A."/>
            <person name="Larimer J."/>
            <person name="Pearson M."/>
            <person name="Poon T.W."/>
            <person name="Priest M."/>
            <person name="Roberts A."/>
            <person name="Saif S."/>
            <person name="Shea T."/>
            <person name="Sykes S."/>
            <person name="Wortman J."/>
            <person name="Nusbaum C."/>
            <person name="Birren B."/>
        </authorList>
    </citation>
    <scope>NUCLEOTIDE SEQUENCE [LARGE SCALE GENOMIC DNA]</scope>
    <source>
        <strain evidence="15">nilgiri</strain>
    </source>
</reference>